<comment type="caution">
    <text evidence="2">The sequence shown here is derived from an EMBL/GenBank/DDBJ whole genome shotgun (WGS) entry which is preliminary data.</text>
</comment>
<protein>
    <submittedName>
        <fullName evidence="2">Uncharacterized protein</fullName>
    </submittedName>
</protein>
<keyword evidence="3" id="KW-1185">Reference proteome</keyword>
<evidence type="ECO:0000313" key="2">
    <source>
        <dbReference type="EMBL" id="KAK8038385.1"/>
    </source>
</evidence>
<organism evidence="2 3">
    <name type="scientific">Apiospora phragmitis</name>
    <dbReference type="NCBI Taxonomy" id="2905665"/>
    <lineage>
        <taxon>Eukaryota</taxon>
        <taxon>Fungi</taxon>
        <taxon>Dikarya</taxon>
        <taxon>Ascomycota</taxon>
        <taxon>Pezizomycotina</taxon>
        <taxon>Sordariomycetes</taxon>
        <taxon>Xylariomycetidae</taxon>
        <taxon>Amphisphaeriales</taxon>
        <taxon>Apiosporaceae</taxon>
        <taxon>Apiospora</taxon>
    </lineage>
</organism>
<dbReference type="GeneID" id="92099624"/>
<name>A0ABR1SVN6_9PEZI</name>
<feature type="region of interest" description="Disordered" evidence="1">
    <location>
        <begin position="100"/>
        <end position="142"/>
    </location>
</feature>
<dbReference type="Proteomes" id="UP001480595">
    <property type="component" value="Unassembled WGS sequence"/>
</dbReference>
<sequence>MEGAPERFCIKYAEVGPKETRPEDSGIFVLLGIRSIMNGDPQVGQSTADKLIPVFRKQILSELAVGKLDPDLQDLERLWLSESGEASSFFDDAIFGVEGESPIARDNQDSDAESHPEPVEGAVLEASTVEPPSSSAATAGPP</sequence>
<feature type="compositionally biased region" description="Basic and acidic residues" evidence="1">
    <location>
        <begin position="106"/>
        <end position="118"/>
    </location>
</feature>
<proteinExistence type="predicted"/>
<reference evidence="2 3" key="1">
    <citation type="submission" date="2023-01" db="EMBL/GenBank/DDBJ databases">
        <title>Analysis of 21 Apiospora genomes using comparative genomics revels a genus with tremendous synthesis potential of carbohydrate active enzymes and secondary metabolites.</title>
        <authorList>
            <person name="Sorensen T."/>
        </authorList>
    </citation>
    <scope>NUCLEOTIDE SEQUENCE [LARGE SCALE GENOMIC DNA]</scope>
    <source>
        <strain evidence="2 3">CBS 135458</strain>
    </source>
</reference>
<gene>
    <name evidence="2" type="ORF">PG994_015152</name>
</gene>
<dbReference type="EMBL" id="JAQQWL010000016">
    <property type="protein sequence ID" value="KAK8038385.1"/>
    <property type="molecule type" value="Genomic_DNA"/>
</dbReference>
<evidence type="ECO:0000313" key="3">
    <source>
        <dbReference type="Proteomes" id="UP001480595"/>
    </source>
</evidence>
<dbReference type="RefSeq" id="XP_066708237.1">
    <property type="nucleotide sequence ID" value="XM_066866561.1"/>
</dbReference>
<accession>A0ABR1SVN6</accession>
<evidence type="ECO:0000256" key="1">
    <source>
        <dbReference type="SAM" id="MobiDB-lite"/>
    </source>
</evidence>
<feature type="compositionally biased region" description="Low complexity" evidence="1">
    <location>
        <begin position="131"/>
        <end position="142"/>
    </location>
</feature>